<keyword evidence="12" id="KW-1185">Reference proteome</keyword>
<dbReference type="Proteomes" id="UP000295794">
    <property type="component" value="Unassembled WGS sequence"/>
</dbReference>
<evidence type="ECO:0000313" key="12">
    <source>
        <dbReference type="Proteomes" id="UP000295794"/>
    </source>
</evidence>
<gene>
    <name evidence="10" type="ORF">EV682_101159</name>
    <name evidence="9" type="ORF">NCTC11159_00178</name>
</gene>
<reference evidence="9 11" key="1">
    <citation type="submission" date="2018-06" db="EMBL/GenBank/DDBJ databases">
        <authorList>
            <consortium name="Pathogen Informatics"/>
            <person name="Doyle S."/>
        </authorList>
    </citation>
    <scope>NUCLEOTIDE SEQUENCE [LARGE SCALE GENOMIC DNA]</scope>
    <source>
        <strain evidence="9 11">NCTC11159</strain>
    </source>
</reference>
<dbReference type="RefSeq" id="WP_115225652.1">
    <property type="nucleotide sequence ID" value="NZ_CAWOLO010000001.1"/>
</dbReference>
<dbReference type="PANTHER" id="PTHR30012">
    <property type="entry name" value="GENERAL SECRETION PATHWAY PROTEIN"/>
    <property type="match status" value="1"/>
</dbReference>
<dbReference type="InterPro" id="IPR042094">
    <property type="entry name" value="T2SS_GspF_sf"/>
</dbReference>
<accession>A0A377Q2X2</accession>
<feature type="transmembrane region" description="Helical" evidence="7">
    <location>
        <begin position="305"/>
        <end position="324"/>
    </location>
</feature>
<evidence type="ECO:0000256" key="7">
    <source>
        <dbReference type="SAM" id="Phobius"/>
    </source>
</evidence>
<dbReference type="OrthoDB" id="8750382at2"/>
<evidence type="ECO:0000256" key="5">
    <source>
        <dbReference type="ARBA" id="ARBA00022989"/>
    </source>
</evidence>
<protein>
    <submittedName>
        <fullName evidence="10">General secretion pathway protein F</fullName>
    </submittedName>
    <submittedName>
        <fullName evidence="9">Type IV pilin biogenesis protein</fullName>
    </submittedName>
</protein>
<reference evidence="10 12" key="2">
    <citation type="submission" date="2019-03" db="EMBL/GenBank/DDBJ databases">
        <title>Genomic Encyclopedia of Type Strains, Phase IV (KMG-IV): sequencing the most valuable type-strain genomes for metagenomic binning, comparative biology and taxonomic classification.</title>
        <authorList>
            <person name="Goeker M."/>
        </authorList>
    </citation>
    <scope>NUCLEOTIDE SEQUENCE [LARGE SCALE GENOMIC DNA]</scope>
    <source>
        <strain evidence="10 12">DSM 3764</strain>
    </source>
</reference>
<keyword evidence="3" id="KW-1003">Cell membrane</keyword>
<feature type="domain" description="Type II secretion system protein GspF" evidence="8">
    <location>
        <begin position="201"/>
        <end position="315"/>
    </location>
</feature>
<evidence type="ECO:0000259" key="8">
    <source>
        <dbReference type="Pfam" id="PF00482"/>
    </source>
</evidence>
<evidence type="ECO:0000313" key="11">
    <source>
        <dbReference type="Proteomes" id="UP000255108"/>
    </source>
</evidence>
<comment type="subcellular location">
    <subcellularLocation>
        <location evidence="1">Cell membrane</location>
        <topology evidence="1">Multi-pass membrane protein</topology>
    </subcellularLocation>
</comment>
<dbReference type="Proteomes" id="UP000255108">
    <property type="component" value="Unassembled WGS sequence"/>
</dbReference>
<dbReference type="Pfam" id="PF00482">
    <property type="entry name" value="T2SSF"/>
    <property type="match status" value="2"/>
</dbReference>
<dbReference type="PANTHER" id="PTHR30012:SF0">
    <property type="entry name" value="TYPE II SECRETION SYSTEM PROTEIN F-RELATED"/>
    <property type="match status" value="1"/>
</dbReference>
<keyword evidence="5 7" id="KW-1133">Transmembrane helix</keyword>
<feature type="transmembrane region" description="Helical" evidence="7">
    <location>
        <begin position="142"/>
        <end position="160"/>
    </location>
</feature>
<name>A0A377Q2X2_9NEIS</name>
<comment type="similarity">
    <text evidence="2">Belongs to the GSP F family.</text>
</comment>
<evidence type="ECO:0000256" key="3">
    <source>
        <dbReference type="ARBA" id="ARBA00022475"/>
    </source>
</evidence>
<dbReference type="AlphaFoldDB" id="A0A377Q2X2"/>
<dbReference type="InterPro" id="IPR018076">
    <property type="entry name" value="T2SS_GspF_dom"/>
</dbReference>
<dbReference type="Gene3D" id="1.20.81.30">
    <property type="entry name" value="Type II secretion system (T2SS), domain F"/>
    <property type="match status" value="2"/>
</dbReference>
<evidence type="ECO:0000256" key="2">
    <source>
        <dbReference type="ARBA" id="ARBA00005745"/>
    </source>
</evidence>
<dbReference type="InterPro" id="IPR003004">
    <property type="entry name" value="GspF/PilC"/>
</dbReference>
<sequence>MPKPKLPPLTDAIRADLFTHLATMEKAGLPVAQAFLSLRLAKAAQPRVEEARKWLGRGKDVAAAGRMAALFSDLEADLLHAAISAGSPAHTYFRLAERYTLKARLSRQMRSKMMLPIVVFVLALSVQPLPDLVLGALSPAAYLWRCLRPLLFFISLYGLFRGVSDWLEVSGPSRLRLQIETLLIKMPLFGAMHVRRNARDFFESLALMLEAGLPMFDALPKANRAIHNRLIRSEYSRILPKMQRGDSLAKALDHQLFLGDTRVIGFVQTGEASGTLPEMLLRHVNMESATIADFQSKVAEWFPRIMYGLLMLWMAYGMVIGSGAPQIPADL</sequence>
<keyword evidence="6 7" id="KW-0472">Membrane</keyword>
<evidence type="ECO:0000313" key="9">
    <source>
        <dbReference type="EMBL" id="STQ89167.1"/>
    </source>
</evidence>
<dbReference type="GO" id="GO:0005886">
    <property type="term" value="C:plasma membrane"/>
    <property type="evidence" value="ECO:0007669"/>
    <property type="project" value="UniProtKB-SubCell"/>
</dbReference>
<proteinExistence type="inferred from homology"/>
<dbReference type="EMBL" id="SMBT01000001">
    <property type="protein sequence ID" value="TCU90140.1"/>
    <property type="molecule type" value="Genomic_DNA"/>
</dbReference>
<keyword evidence="4 7" id="KW-0812">Transmembrane</keyword>
<evidence type="ECO:0000256" key="6">
    <source>
        <dbReference type="ARBA" id="ARBA00023136"/>
    </source>
</evidence>
<evidence type="ECO:0000256" key="4">
    <source>
        <dbReference type="ARBA" id="ARBA00022692"/>
    </source>
</evidence>
<dbReference type="EMBL" id="UGHR01000001">
    <property type="protein sequence ID" value="STQ89167.1"/>
    <property type="molecule type" value="Genomic_DNA"/>
</dbReference>
<feature type="transmembrane region" description="Helical" evidence="7">
    <location>
        <begin position="113"/>
        <end position="130"/>
    </location>
</feature>
<feature type="domain" description="Type II secretion system protein GspF" evidence="8">
    <location>
        <begin position="19"/>
        <end position="126"/>
    </location>
</feature>
<evidence type="ECO:0000313" key="10">
    <source>
        <dbReference type="EMBL" id="TCU90140.1"/>
    </source>
</evidence>
<organism evidence="9 11">
    <name type="scientific">Iodobacter fluviatilis</name>
    <dbReference type="NCBI Taxonomy" id="537"/>
    <lineage>
        <taxon>Bacteria</taxon>
        <taxon>Pseudomonadati</taxon>
        <taxon>Pseudomonadota</taxon>
        <taxon>Betaproteobacteria</taxon>
        <taxon>Neisseriales</taxon>
        <taxon>Chitinibacteraceae</taxon>
        <taxon>Iodobacter</taxon>
    </lineage>
</organism>
<evidence type="ECO:0000256" key="1">
    <source>
        <dbReference type="ARBA" id="ARBA00004651"/>
    </source>
</evidence>